<reference evidence="2" key="1">
    <citation type="submission" date="2018-11" db="EMBL/GenBank/DDBJ databases">
        <authorList>
            <consortium name="Pathogen Informatics"/>
        </authorList>
    </citation>
    <scope>NUCLEOTIDE SEQUENCE</scope>
</reference>
<feature type="region of interest" description="Disordered" evidence="1">
    <location>
        <begin position="289"/>
        <end position="319"/>
    </location>
</feature>
<feature type="compositionally biased region" description="Polar residues" evidence="1">
    <location>
        <begin position="129"/>
        <end position="139"/>
    </location>
</feature>
<name>A0A3S5A615_9PLAT</name>
<dbReference type="EMBL" id="CAAALY010016275">
    <property type="protein sequence ID" value="VEL12926.1"/>
    <property type="molecule type" value="Genomic_DNA"/>
</dbReference>
<sequence>MLYHERLFIAITSLDSAATLVAKSSGIQSLQGAPVKVPPVGRSAGGRFAWLRRSGAREASLQSSPSLALPSSSSPSSNLAFSVTPPTCSNAKHEHSVDAFAIPDTVACDSATSAGRLTNVGGTGDDGNSRASDAVTNGPASKADSETSATSRLFHSPSLLRPKRQQPKLLDSTAADEPNALTTGVSRCPATGELVLPTREDWLACLTGLLATAAAIAERHRQLRRQHQLQPRRQLHVSDRDAKIAEDLQLETPRSVDDVRCCRVCTRGFLGAASLQPADWVNRQAIASARAPPPPAASNTTTTTTTTTTTHVASGNNVA</sequence>
<feature type="compositionally biased region" description="Low complexity" evidence="1">
    <location>
        <begin position="300"/>
        <end position="310"/>
    </location>
</feature>
<dbReference type="Proteomes" id="UP000784294">
    <property type="component" value="Unassembled WGS sequence"/>
</dbReference>
<proteinExistence type="predicted"/>
<evidence type="ECO:0000313" key="3">
    <source>
        <dbReference type="Proteomes" id="UP000784294"/>
    </source>
</evidence>
<gene>
    <name evidence="2" type="ORF">PXEA_LOCUS6366</name>
</gene>
<accession>A0A3S5A615</accession>
<feature type="region of interest" description="Disordered" evidence="1">
    <location>
        <begin position="61"/>
        <end position="88"/>
    </location>
</feature>
<feature type="compositionally biased region" description="Low complexity" evidence="1">
    <location>
        <begin position="61"/>
        <end position="82"/>
    </location>
</feature>
<keyword evidence="3" id="KW-1185">Reference proteome</keyword>
<feature type="region of interest" description="Disordered" evidence="1">
    <location>
        <begin position="118"/>
        <end position="166"/>
    </location>
</feature>
<evidence type="ECO:0000313" key="2">
    <source>
        <dbReference type="EMBL" id="VEL12926.1"/>
    </source>
</evidence>
<protein>
    <submittedName>
        <fullName evidence="2">Uncharacterized protein</fullName>
    </submittedName>
</protein>
<comment type="caution">
    <text evidence="2">The sequence shown here is derived from an EMBL/GenBank/DDBJ whole genome shotgun (WGS) entry which is preliminary data.</text>
</comment>
<evidence type="ECO:0000256" key="1">
    <source>
        <dbReference type="SAM" id="MobiDB-lite"/>
    </source>
</evidence>
<organism evidence="2 3">
    <name type="scientific">Protopolystoma xenopodis</name>
    <dbReference type="NCBI Taxonomy" id="117903"/>
    <lineage>
        <taxon>Eukaryota</taxon>
        <taxon>Metazoa</taxon>
        <taxon>Spiralia</taxon>
        <taxon>Lophotrochozoa</taxon>
        <taxon>Platyhelminthes</taxon>
        <taxon>Monogenea</taxon>
        <taxon>Polyopisthocotylea</taxon>
        <taxon>Polystomatidea</taxon>
        <taxon>Polystomatidae</taxon>
        <taxon>Protopolystoma</taxon>
    </lineage>
</organism>
<dbReference type="AlphaFoldDB" id="A0A3S5A615"/>